<dbReference type="InterPro" id="IPR042044">
    <property type="entry name" value="EXOC6PINT-1/Sec15/Tip20_C_dom2"/>
</dbReference>
<dbReference type="STRING" id="983967.A0A1E4T2F2"/>
<reference evidence="2" key="1">
    <citation type="submission" date="2016-04" db="EMBL/GenBank/DDBJ databases">
        <title>Comparative genomics of biotechnologically important yeasts.</title>
        <authorList>
            <consortium name="DOE Joint Genome Institute"/>
            <person name="Riley R."/>
            <person name="Haridas S."/>
            <person name="Wolfe K.H."/>
            <person name="Lopes M.R."/>
            <person name="Hittinger C.T."/>
            <person name="Goker M."/>
            <person name="Salamov A."/>
            <person name="Wisecaver J."/>
            <person name="Long T.M."/>
            <person name="Aerts A.L."/>
            <person name="Barry K."/>
            <person name="Choi C."/>
            <person name="Clum A."/>
            <person name="Coughlan A.Y."/>
            <person name="Deshpande S."/>
            <person name="Douglass A.P."/>
            <person name="Hanson S.J."/>
            <person name="Klenk H.-P."/>
            <person name="Labutti K."/>
            <person name="Lapidus A."/>
            <person name="Lindquist E."/>
            <person name="Lipzen A."/>
            <person name="Meier-Kolthoff J.P."/>
            <person name="Ohm R.A."/>
            <person name="Otillar R.P."/>
            <person name="Pangilinan J."/>
            <person name="Peng Y."/>
            <person name="Rokas A."/>
            <person name="Rosa C.A."/>
            <person name="Scheuner C."/>
            <person name="Sibirny A.A."/>
            <person name="Slot J.C."/>
            <person name="Stielow J.B."/>
            <person name="Sun H."/>
            <person name="Kurtzman C.P."/>
            <person name="Blackwell M."/>
            <person name="Grigoriev I.V."/>
            <person name="Jeffries T.W."/>
        </authorList>
    </citation>
    <scope>NUCLEOTIDE SEQUENCE [LARGE SCALE GENOMIC DNA]</scope>
    <source>
        <strain evidence="2">NRRL YB-2248</strain>
    </source>
</reference>
<dbReference type="GO" id="GO:0070939">
    <property type="term" value="C:Dsl1/NZR complex"/>
    <property type="evidence" value="ECO:0007669"/>
    <property type="project" value="InterPro"/>
</dbReference>
<sequence length="690" mass="80369">MTMISQFLESSFSSLADLNKIDNLISSIESSRLALKSQSIDQNGSVKANEQAVELLNDLQEIIEVDDLPRLHDLIDLYGPLEILTSVEKQISDKVQLKQVHKLYEDYESINGQLINFSCIDLPAILENWSSSNIAEIDQILQSFGKFAIQLDDFHTSHEPSSALSNCYSQLQTELSTIVNDKLLKEQLQLILNQSVKDWEEKPITHETLELFSKILQIQSFDPLCNFNENSLWAFESLTNSFKLKFIYHFTGESETNRIDKPEYCLRYLQSYLSSSNIIAKAKFGKSFNKLRLKAPTFESCYIIALLNPLKSKFKKDLKQIVGDERMLSHLIFELQNFDQFIILNYNFNQLNSLLVYSLILSDEFIFNKWLNNEKNFVNHRYDELINSPVAFQIDHDVVEDGKTKPTKSSLNLKNLLEGITKNYENLPIKYQMRFLSEVQLKLLNFYFSVLKQGLDALDKLEKFDEVSYLERLCRLWCSSKFTIEAMSYWGESALFLELWSSLNQNDDLSTTFFDSVIMGYNKDIINRLPKRFDTYFERELNKSMKAYFQANHSWERTDYSENVLLYGSQELDSTILLISKDLKYLQKTLSNSDYLILKSDLTLTISKYFENNIIYSNKFSRMGAKKLKADYLKVIESLNLFKDTVNYGKIMELLQILETEDIEALLQSGEIKVLKDSQVRELLPRREKR</sequence>
<dbReference type="GO" id="GO:0006888">
    <property type="term" value="P:endoplasmic reticulum to Golgi vesicle-mediated transport"/>
    <property type="evidence" value="ECO:0007669"/>
    <property type="project" value="InterPro"/>
</dbReference>
<dbReference type="GO" id="GO:0060628">
    <property type="term" value="P:regulation of ER to Golgi vesicle-mediated transport"/>
    <property type="evidence" value="ECO:0007669"/>
    <property type="project" value="TreeGrafter"/>
</dbReference>
<dbReference type="Gene3D" id="1.20.58.670">
    <property type="entry name" value="Dsl1p vesicle tethering complex, Tip20p subunit, domain D"/>
    <property type="match status" value="1"/>
</dbReference>
<accession>A0A1E4T2F2</accession>
<proteinExistence type="predicted"/>
<dbReference type="PROSITE" id="PS51386">
    <property type="entry name" value="RINT1_TIP20"/>
    <property type="match status" value="1"/>
</dbReference>
<name>A0A1E4T2F2_9ASCO</name>
<evidence type="ECO:0008006" key="3">
    <source>
        <dbReference type="Google" id="ProtNLM"/>
    </source>
</evidence>
<dbReference type="InterPro" id="IPR042042">
    <property type="entry name" value="Tip20p_domB"/>
</dbReference>
<evidence type="ECO:0000313" key="1">
    <source>
        <dbReference type="EMBL" id="ODV85911.1"/>
    </source>
</evidence>
<dbReference type="InterPro" id="IPR007528">
    <property type="entry name" value="RINT1_Tip20"/>
</dbReference>
<dbReference type="OrthoDB" id="407410at2759"/>
<evidence type="ECO:0000313" key="2">
    <source>
        <dbReference type="Proteomes" id="UP000094801"/>
    </source>
</evidence>
<dbReference type="Pfam" id="PF04437">
    <property type="entry name" value="RINT1_TIP1"/>
    <property type="match status" value="1"/>
</dbReference>
<dbReference type="Proteomes" id="UP000094801">
    <property type="component" value="Unassembled WGS sequence"/>
</dbReference>
<organism evidence="1 2">
    <name type="scientific">[Candida] arabinofermentans NRRL YB-2248</name>
    <dbReference type="NCBI Taxonomy" id="983967"/>
    <lineage>
        <taxon>Eukaryota</taxon>
        <taxon>Fungi</taxon>
        <taxon>Dikarya</taxon>
        <taxon>Ascomycota</taxon>
        <taxon>Saccharomycotina</taxon>
        <taxon>Pichiomycetes</taxon>
        <taxon>Pichiales</taxon>
        <taxon>Pichiaceae</taxon>
        <taxon>Ogataea</taxon>
        <taxon>Ogataea/Candida clade</taxon>
    </lineage>
</organism>
<dbReference type="InterPro" id="IPR042041">
    <property type="entry name" value="Tip20p_domA"/>
</dbReference>
<dbReference type="AlphaFoldDB" id="A0A1E4T2F2"/>
<dbReference type="EMBL" id="KV453851">
    <property type="protein sequence ID" value="ODV85911.1"/>
    <property type="molecule type" value="Genomic_DNA"/>
</dbReference>
<dbReference type="GO" id="GO:0006890">
    <property type="term" value="P:retrograde vesicle-mediated transport, Golgi to endoplasmic reticulum"/>
    <property type="evidence" value="ECO:0007669"/>
    <property type="project" value="InterPro"/>
</dbReference>
<protein>
    <recommendedName>
        <fullName evidence="3">RINT-1 family protein</fullName>
    </recommendedName>
</protein>
<keyword evidence="2" id="KW-1185">Reference proteome</keyword>
<dbReference type="PANTHER" id="PTHR13520:SF0">
    <property type="entry name" value="RAD50-INTERACTING PROTEIN 1"/>
    <property type="match status" value="1"/>
</dbReference>
<gene>
    <name evidence="1" type="ORF">CANARDRAFT_192452</name>
</gene>
<dbReference type="Gene3D" id="1.20.58.1420">
    <property type="entry name" value="Dsl1p vesicle tethering complex, Tip20p subunit, domain B"/>
    <property type="match status" value="1"/>
</dbReference>
<dbReference type="Gene3D" id="6.10.280.210">
    <property type="entry name" value="Dsl1p vesicle tethering complex, Tip20p subunit, domain A"/>
    <property type="match status" value="1"/>
</dbReference>
<dbReference type="PANTHER" id="PTHR13520">
    <property type="entry name" value="RAD50-INTERACTING PROTEIN 1 RINT-1"/>
    <property type="match status" value="1"/>
</dbReference>